<evidence type="ECO:0000256" key="1">
    <source>
        <dbReference type="ARBA" id="ARBA00001974"/>
    </source>
</evidence>
<evidence type="ECO:0000256" key="3">
    <source>
        <dbReference type="ARBA" id="ARBA00022630"/>
    </source>
</evidence>
<gene>
    <name evidence="8" type="ORF">PanWU01x14_112680</name>
</gene>
<dbReference type="Gene3D" id="3.50.50.60">
    <property type="entry name" value="FAD/NAD(P)-binding domain"/>
    <property type="match status" value="2"/>
</dbReference>
<dbReference type="PIRSF" id="PIRSF000332">
    <property type="entry name" value="FMO"/>
    <property type="match status" value="1"/>
</dbReference>
<dbReference type="InterPro" id="IPR000960">
    <property type="entry name" value="Flavin_mOase"/>
</dbReference>
<evidence type="ECO:0000256" key="4">
    <source>
        <dbReference type="ARBA" id="ARBA00022827"/>
    </source>
</evidence>
<dbReference type="SUPFAM" id="SSF51905">
    <property type="entry name" value="FAD/NAD(P)-binding domain"/>
    <property type="match status" value="2"/>
</dbReference>
<dbReference type="GO" id="GO:0050660">
    <property type="term" value="F:flavin adenine dinucleotide binding"/>
    <property type="evidence" value="ECO:0007669"/>
    <property type="project" value="InterPro"/>
</dbReference>
<evidence type="ECO:0000256" key="7">
    <source>
        <dbReference type="RuleBase" id="RU361177"/>
    </source>
</evidence>
<dbReference type="Proteomes" id="UP000237105">
    <property type="component" value="Unassembled WGS sequence"/>
</dbReference>
<comment type="cofactor">
    <cofactor evidence="1 7">
        <name>FAD</name>
        <dbReference type="ChEBI" id="CHEBI:57692"/>
    </cofactor>
</comment>
<comment type="similarity">
    <text evidence="2 7">Belongs to the FMO family.</text>
</comment>
<keyword evidence="5" id="KW-0521">NADP</keyword>
<keyword evidence="9" id="KW-1185">Reference proteome</keyword>
<keyword evidence="4 7" id="KW-0274">FAD</keyword>
<dbReference type="InterPro" id="IPR020946">
    <property type="entry name" value="Flavin_mOase-like"/>
</dbReference>
<keyword evidence="6 7" id="KW-0560">Oxidoreductase</keyword>
<evidence type="ECO:0000256" key="2">
    <source>
        <dbReference type="ARBA" id="ARBA00009183"/>
    </source>
</evidence>
<proteinExistence type="inferred from homology"/>
<dbReference type="GO" id="GO:0050661">
    <property type="term" value="F:NADP binding"/>
    <property type="evidence" value="ECO:0007669"/>
    <property type="project" value="InterPro"/>
</dbReference>
<evidence type="ECO:0000313" key="8">
    <source>
        <dbReference type="EMBL" id="PON66041.1"/>
    </source>
</evidence>
<accession>A0A2P5CYD0</accession>
<dbReference type="PANTHER" id="PTHR23023">
    <property type="entry name" value="DIMETHYLANILINE MONOOXYGENASE"/>
    <property type="match status" value="1"/>
</dbReference>
<comment type="caution">
    <text evidence="8">The sequence shown here is derived from an EMBL/GenBank/DDBJ whole genome shotgun (WGS) entry which is preliminary data.</text>
</comment>
<evidence type="ECO:0000256" key="6">
    <source>
        <dbReference type="ARBA" id="ARBA00023002"/>
    </source>
</evidence>
<dbReference type="OrthoDB" id="66881at2759"/>
<evidence type="ECO:0000313" key="9">
    <source>
        <dbReference type="Proteomes" id="UP000237105"/>
    </source>
</evidence>
<sequence length="519" mass="59018">MAPSFSKIAIIGAGVSGIAAAKQLAHHEPIVFEASDSIGGVWSHCSYGSTRLQSARRDYEFSDFPWPDREDSGFPSHLEVLDYLTSYARHFDVLKRVRFNSKVVELRFFGSGGEGEMASLGARPGEYGSLLSGRPVWEVAVQTNNSENIQLYAFDFVVVCIGKYGDVPIIPVFPEKKGPEIFEGQVLHTIDYCKLDKDAASDLLKDKKVAVIGYKKSAIDLALECAQANQGPEGKPCTMVVRTLHWTVPHYWVWGLPFFLFYSTRSSQFLHERPNQNFLKVLLCSLFSPLVKQAVSKFIESYLLHKLPLEKYGLKPDHPFVEDYASCQMAIMPENFFSEADKGKIEFKRSSKWWFWEKGIEFDDNSKIEADVVVLATGYDGKKKLKAIMPEPFRSLLEYPSGLMPLYRGTIHPLIPNMGFVGYVESVSNLHSSELRSIWLARLVDDKFKLPGVAKMLERTLKEVEVMKRTTRFYKRNCISTYSINHSDEICEEMGWTAWRKKTWLSEAFSPYGSQDYLN</sequence>
<dbReference type="InterPro" id="IPR050346">
    <property type="entry name" value="FMO-like"/>
</dbReference>
<dbReference type="EMBL" id="JXTB01000083">
    <property type="protein sequence ID" value="PON66041.1"/>
    <property type="molecule type" value="Genomic_DNA"/>
</dbReference>
<dbReference type="FunFam" id="3.50.50.60:FF:000167">
    <property type="entry name" value="Flavin-containing monooxygenase"/>
    <property type="match status" value="1"/>
</dbReference>
<dbReference type="AlphaFoldDB" id="A0A2P5CYD0"/>
<dbReference type="STRING" id="3476.A0A2P5CYD0"/>
<protein>
    <recommendedName>
        <fullName evidence="7">Flavin-containing monooxygenase</fullName>
        <ecNumber evidence="7">1.-.-.-</ecNumber>
    </recommendedName>
</protein>
<name>A0A2P5CYD0_PARAD</name>
<dbReference type="GO" id="GO:0004499">
    <property type="term" value="F:N,N-dimethylaniline monooxygenase activity"/>
    <property type="evidence" value="ECO:0007669"/>
    <property type="project" value="InterPro"/>
</dbReference>
<dbReference type="FunFam" id="3.50.50.60:FF:000199">
    <property type="entry name" value="Flavin-containing monooxygenase"/>
    <property type="match status" value="1"/>
</dbReference>
<keyword evidence="3 7" id="KW-0285">Flavoprotein</keyword>
<dbReference type="Pfam" id="PF00743">
    <property type="entry name" value="FMO-like"/>
    <property type="match status" value="1"/>
</dbReference>
<organism evidence="8 9">
    <name type="scientific">Parasponia andersonii</name>
    <name type="common">Sponia andersonii</name>
    <dbReference type="NCBI Taxonomy" id="3476"/>
    <lineage>
        <taxon>Eukaryota</taxon>
        <taxon>Viridiplantae</taxon>
        <taxon>Streptophyta</taxon>
        <taxon>Embryophyta</taxon>
        <taxon>Tracheophyta</taxon>
        <taxon>Spermatophyta</taxon>
        <taxon>Magnoliopsida</taxon>
        <taxon>eudicotyledons</taxon>
        <taxon>Gunneridae</taxon>
        <taxon>Pentapetalae</taxon>
        <taxon>rosids</taxon>
        <taxon>fabids</taxon>
        <taxon>Rosales</taxon>
        <taxon>Cannabaceae</taxon>
        <taxon>Parasponia</taxon>
    </lineage>
</organism>
<dbReference type="EC" id="1.-.-.-" evidence="7"/>
<reference evidence="9" key="1">
    <citation type="submission" date="2016-06" db="EMBL/GenBank/DDBJ databases">
        <title>Parallel loss of symbiosis genes in relatives of nitrogen-fixing non-legume Parasponia.</title>
        <authorList>
            <person name="Van Velzen R."/>
            <person name="Holmer R."/>
            <person name="Bu F."/>
            <person name="Rutten L."/>
            <person name="Van Zeijl A."/>
            <person name="Liu W."/>
            <person name="Santuari L."/>
            <person name="Cao Q."/>
            <person name="Sharma T."/>
            <person name="Shen D."/>
            <person name="Roswanjaya Y."/>
            <person name="Wardhani T."/>
            <person name="Kalhor M.S."/>
            <person name="Jansen J."/>
            <person name="Van den Hoogen J."/>
            <person name="Gungor B."/>
            <person name="Hartog M."/>
            <person name="Hontelez J."/>
            <person name="Verver J."/>
            <person name="Yang W.-C."/>
            <person name="Schijlen E."/>
            <person name="Repin R."/>
            <person name="Schilthuizen M."/>
            <person name="Schranz E."/>
            <person name="Heidstra R."/>
            <person name="Miyata K."/>
            <person name="Fedorova E."/>
            <person name="Kohlen W."/>
            <person name="Bisseling T."/>
            <person name="Smit S."/>
            <person name="Geurts R."/>
        </authorList>
    </citation>
    <scope>NUCLEOTIDE SEQUENCE [LARGE SCALE GENOMIC DNA]</scope>
    <source>
        <strain evidence="9">cv. WU1-14</strain>
    </source>
</reference>
<keyword evidence="7 8" id="KW-0503">Monooxygenase</keyword>
<evidence type="ECO:0000256" key="5">
    <source>
        <dbReference type="ARBA" id="ARBA00022857"/>
    </source>
</evidence>
<dbReference type="InterPro" id="IPR036188">
    <property type="entry name" value="FAD/NAD-bd_sf"/>
</dbReference>